<keyword evidence="1" id="KW-0812">Transmembrane</keyword>
<dbReference type="KEGG" id="ccl:Clocl_0333"/>
<proteinExistence type="predicted"/>
<organism evidence="2 3">
    <name type="scientific">Acetivibrio clariflavus (strain DSM 19732 / NBRC 101661 / EBR45)</name>
    <name type="common">Clostridium clariflavum</name>
    <dbReference type="NCBI Taxonomy" id="720554"/>
    <lineage>
        <taxon>Bacteria</taxon>
        <taxon>Bacillati</taxon>
        <taxon>Bacillota</taxon>
        <taxon>Clostridia</taxon>
        <taxon>Eubacteriales</taxon>
        <taxon>Oscillospiraceae</taxon>
        <taxon>Acetivibrio</taxon>
    </lineage>
</organism>
<feature type="transmembrane region" description="Helical" evidence="1">
    <location>
        <begin position="41"/>
        <end position="64"/>
    </location>
</feature>
<gene>
    <name evidence="2" type="ordered locus">Clocl_0333</name>
</gene>
<protein>
    <submittedName>
        <fullName evidence="2">Spore cortex protein YabQ (Spore_YabQ)</fullName>
    </submittedName>
</protein>
<dbReference type="OrthoDB" id="9801633at2"/>
<dbReference type="AlphaFoldDB" id="G8M1Z1"/>
<dbReference type="Pfam" id="PF09578">
    <property type="entry name" value="Spore_YabQ"/>
    <property type="match status" value="1"/>
</dbReference>
<dbReference type="eggNOG" id="ENOG5032YR5">
    <property type="taxonomic scope" value="Bacteria"/>
</dbReference>
<dbReference type="NCBIfam" id="TIGR02893">
    <property type="entry name" value="spore_yabQ"/>
    <property type="match status" value="1"/>
</dbReference>
<evidence type="ECO:0000256" key="1">
    <source>
        <dbReference type="SAM" id="Phobius"/>
    </source>
</evidence>
<dbReference type="InterPro" id="IPR019074">
    <property type="entry name" value="YabQ"/>
</dbReference>
<keyword evidence="1" id="KW-0472">Membrane</keyword>
<name>G8M1Z1_ACECE</name>
<dbReference type="HOGENOM" id="CLU_113225_2_1_9"/>
<reference evidence="2 3" key="2">
    <citation type="journal article" date="2012" name="Stand. Genomic Sci.">
        <title>Complete Genome Sequence of Clostridium clariflavum DSM 19732.</title>
        <authorList>
            <person name="Izquierdo J.A."/>
            <person name="Goodwin L."/>
            <person name="Davenport K.W."/>
            <person name="Teshima H."/>
            <person name="Bruce D."/>
            <person name="Detter C."/>
            <person name="Tapia R."/>
            <person name="Han S."/>
            <person name="Land M."/>
            <person name="Hauser L."/>
            <person name="Jeffries C.D."/>
            <person name="Han J."/>
            <person name="Pitluck S."/>
            <person name="Nolan M."/>
            <person name="Chen A."/>
            <person name="Huntemann M."/>
            <person name="Mavromatis K."/>
            <person name="Mikhailova N."/>
            <person name="Liolios K."/>
            <person name="Woyke T."/>
            <person name="Lynd L.R."/>
        </authorList>
    </citation>
    <scope>NUCLEOTIDE SEQUENCE [LARGE SCALE GENOMIC DNA]</scope>
    <source>
        <strain evidence="3">DSM 19732 / NBRC 101661 / EBR45</strain>
    </source>
</reference>
<feature type="transmembrane region" description="Helical" evidence="1">
    <location>
        <begin position="6"/>
        <end position="29"/>
    </location>
</feature>
<feature type="transmembrane region" description="Helical" evidence="1">
    <location>
        <begin position="107"/>
        <end position="126"/>
    </location>
</feature>
<reference evidence="3" key="1">
    <citation type="submission" date="2011-12" db="EMBL/GenBank/DDBJ databases">
        <title>Complete sequence of Clostridium clariflavum DSM 19732.</title>
        <authorList>
            <consortium name="US DOE Joint Genome Institute"/>
            <person name="Lucas S."/>
            <person name="Han J."/>
            <person name="Lapidus A."/>
            <person name="Cheng J.-F."/>
            <person name="Goodwin L."/>
            <person name="Pitluck S."/>
            <person name="Peters L."/>
            <person name="Teshima H."/>
            <person name="Detter J.C."/>
            <person name="Han C."/>
            <person name="Tapia R."/>
            <person name="Land M."/>
            <person name="Hauser L."/>
            <person name="Kyrpides N."/>
            <person name="Ivanova N."/>
            <person name="Pagani I."/>
            <person name="Kitzmiller T."/>
            <person name="Lynd L."/>
            <person name="Izquierdo J."/>
            <person name="Woyke T."/>
        </authorList>
    </citation>
    <scope>NUCLEOTIDE SEQUENCE [LARGE SCALE GENOMIC DNA]</scope>
    <source>
        <strain evidence="3">DSM 19732 / NBRC 101661 / EBR45</strain>
    </source>
</reference>
<sequence length="169" mass="19871" precursor="true">MFPTVGNQAYVFLWCVLGGMIIAFIYDIFRIRRKTIKAGNLIVYFEDFIYWILVALVLFAVVYVSNDGEIRGYLFIGALIGIILYSLLLSRIIMTVFIFTLKLIYRVFRTLCIILFFPIKVLFRILKIPAKIIYNGLRMVFGKAHRITKAKLSSFYTWKKRFKNIIKKI</sequence>
<dbReference type="RefSeq" id="WP_014253706.1">
    <property type="nucleotide sequence ID" value="NC_016627.1"/>
</dbReference>
<dbReference type="Proteomes" id="UP000005435">
    <property type="component" value="Chromosome"/>
</dbReference>
<accession>G8M1Z1</accession>
<keyword evidence="1" id="KW-1133">Transmembrane helix</keyword>
<evidence type="ECO:0000313" key="3">
    <source>
        <dbReference type="Proteomes" id="UP000005435"/>
    </source>
</evidence>
<evidence type="ECO:0000313" key="2">
    <source>
        <dbReference type="EMBL" id="AEV67074.1"/>
    </source>
</evidence>
<dbReference type="STRING" id="720554.Clocl_0333"/>
<keyword evidence="3" id="KW-1185">Reference proteome</keyword>
<feature type="transmembrane region" description="Helical" evidence="1">
    <location>
        <begin position="70"/>
        <end position="100"/>
    </location>
</feature>
<dbReference type="EMBL" id="CP003065">
    <property type="protein sequence ID" value="AEV67074.1"/>
    <property type="molecule type" value="Genomic_DNA"/>
</dbReference>